<dbReference type="InterPro" id="IPR052155">
    <property type="entry name" value="Biofilm_reg_signaling"/>
</dbReference>
<keyword evidence="6" id="KW-1185">Reference proteome</keyword>
<dbReference type="NCBIfam" id="TIGR00254">
    <property type="entry name" value="GGDEF"/>
    <property type="match status" value="1"/>
</dbReference>
<dbReference type="SUPFAM" id="SSF55781">
    <property type="entry name" value="GAF domain-like"/>
    <property type="match status" value="1"/>
</dbReference>
<dbReference type="AlphaFoldDB" id="A0A0W0Z7E9"/>
<dbReference type="eggNOG" id="COG2203">
    <property type="taxonomic scope" value="Bacteria"/>
</dbReference>
<evidence type="ECO:0000313" key="5">
    <source>
        <dbReference type="EMBL" id="KTD65052.1"/>
    </source>
</evidence>
<dbReference type="SMART" id="SM00091">
    <property type="entry name" value="PAS"/>
    <property type="match status" value="2"/>
</dbReference>
<dbReference type="Gene3D" id="3.30.450.20">
    <property type="entry name" value="PAS domain"/>
    <property type="match status" value="1"/>
</dbReference>
<dbReference type="NCBIfam" id="TIGR00229">
    <property type="entry name" value="sensory_box"/>
    <property type="match status" value="1"/>
</dbReference>
<evidence type="ECO:0000259" key="2">
    <source>
        <dbReference type="PROSITE" id="PS50112"/>
    </source>
</evidence>
<dbReference type="InterPro" id="IPR003018">
    <property type="entry name" value="GAF"/>
</dbReference>
<dbReference type="FunFam" id="3.30.70.270:FF:000001">
    <property type="entry name" value="Diguanylate cyclase domain protein"/>
    <property type="match status" value="1"/>
</dbReference>
<dbReference type="InterPro" id="IPR043128">
    <property type="entry name" value="Rev_trsase/Diguanyl_cyclase"/>
</dbReference>
<evidence type="ECO:0000256" key="1">
    <source>
        <dbReference type="ARBA" id="ARBA00001946"/>
    </source>
</evidence>
<reference evidence="5 6" key="1">
    <citation type="submission" date="2015-11" db="EMBL/GenBank/DDBJ databases">
        <title>Genomic analysis of 38 Legionella species identifies large and diverse effector repertoires.</title>
        <authorList>
            <person name="Burstein D."/>
            <person name="Amaro F."/>
            <person name="Zusman T."/>
            <person name="Lifshitz Z."/>
            <person name="Cohen O."/>
            <person name="Gilbert J.A."/>
            <person name="Pupko T."/>
            <person name="Shuman H.A."/>
            <person name="Segal G."/>
        </authorList>
    </citation>
    <scope>NUCLEOTIDE SEQUENCE [LARGE SCALE GENOMIC DNA]</scope>
    <source>
        <strain evidence="5 6">ATCC 49655</strain>
    </source>
</reference>
<dbReference type="Pfam" id="PF13185">
    <property type="entry name" value="GAF_2"/>
    <property type="match status" value="1"/>
</dbReference>
<dbReference type="InterPro" id="IPR035965">
    <property type="entry name" value="PAS-like_dom_sf"/>
</dbReference>
<dbReference type="SUPFAM" id="SSF141868">
    <property type="entry name" value="EAL domain-like"/>
    <property type="match status" value="1"/>
</dbReference>
<dbReference type="Gene3D" id="3.20.20.450">
    <property type="entry name" value="EAL domain"/>
    <property type="match status" value="1"/>
</dbReference>
<dbReference type="OrthoDB" id="5648932at2"/>
<name>A0A0W0Z7E9_9GAMM</name>
<dbReference type="SMART" id="SM00267">
    <property type="entry name" value="GGDEF"/>
    <property type="match status" value="1"/>
</dbReference>
<dbReference type="InterPro" id="IPR000160">
    <property type="entry name" value="GGDEF_dom"/>
</dbReference>
<dbReference type="Proteomes" id="UP000054600">
    <property type="component" value="Unassembled WGS sequence"/>
</dbReference>
<dbReference type="STRING" id="1122169.Lsha_0421"/>
<gene>
    <name evidence="5" type="ORF">Lsha_0421</name>
</gene>
<dbReference type="Pfam" id="PF00990">
    <property type="entry name" value="GGDEF"/>
    <property type="match status" value="1"/>
</dbReference>
<dbReference type="PROSITE" id="PS50112">
    <property type="entry name" value="PAS"/>
    <property type="match status" value="1"/>
</dbReference>
<dbReference type="InterPro" id="IPR001633">
    <property type="entry name" value="EAL_dom"/>
</dbReference>
<feature type="domain" description="GGDEF" evidence="4">
    <location>
        <begin position="439"/>
        <end position="571"/>
    </location>
</feature>
<dbReference type="RefSeq" id="WP_018578426.1">
    <property type="nucleotide sequence ID" value="NZ_KB892435.1"/>
</dbReference>
<dbReference type="InterPro" id="IPR000014">
    <property type="entry name" value="PAS"/>
</dbReference>
<dbReference type="GO" id="GO:0003824">
    <property type="term" value="F:catalytic activity"/>
    <property type="evidence" value="ECO:0007669"/>
    <property type="project" value="UniProtKB-ARBA"/>
</dbReference>
<dbReference type="Gene3D" id="3.30.450.40">
    <property type="match status" value="1"/>
</dbReference>
<organism evidence="5 6">
    <name type="scientific">Legionella shakespearei DSM 23087</name>
    <dbReference type="NCBI Taxonomy" id="1122169"/>
    <lineage>
        <taxon>Bacteria</taxon>
        <taxon>Pseudomonadati</taxon>
        <taxon>Pseudomonadota</taxon>
        <taxon>Gammaproteobacteria</taxon>
        <taxon>Legionellales</taxon>
        <taxon>Legionellaceae</taxon>
        <taxon>Legionella</taxon>
    </lineage>
</organism>
<dbReference type="PROSITE" id="PS50883">
    <property type="entry name" value="EAL"/>
    <property type="match status" value="1"/>
</dbReference>
<dbReference type="GO" id="GO:0006355">
    <property type="term" value="P:regulation of DNA-templated transcription"/>
    <property type="evidence" value="ECO:0007669"/>
    <property type="project" value="InterPro"/>
</dbReference>
<dbReference type="SUPFAM" id="SSF55785">
    <property type="entry name" value="PYP-like sensor domain (PAS domain)"/>
    <property type="match status" value="1"/>
</dbReference>
<dbReference type="InterPro" id="IPR029016">
    <property type="entry name" value="GAF-like_dom_sf"/>
</dbReference>
<sequence length="836" mass="96187">MVNSKNKQKTTSSKKIVSSQHLDNSVEHLIENAQDGIIAFDIEGKIIAINQEASKLFRRSPDQLIGQYVWQQLKSKTISRKRQFIQARKYFKLAKDGIAQQFTWLERNSQKPVFAYNIMINKAEIHGEPVFFAKLINILQAKIIEWVLWSLAQISNHHEINEVIDEILRLVSNVFAADYASVSLIDNHRIAHAVSYFEAGEKKDNINYPLAHSPCHKVVLKKTICYFNDVQRQFPKDHLLQIMGVNCYLAGPIYNAQNEVVGLMNVLTKGTIERDEMSDTLFRLFLGRINLEIERLLNQRKLQFLASIPQQDPNPVMRILPSGDVIFANDQGKKIIKYWMKHYSGLPERLLKDVHKAQTSNQVIRMEIEVECKIYLFTLIWMSEFNQINIYGTDISQLKSTEKDMLNLARFDALTQIANRQYFEEKLIEKIHEHSIENRSMALLLVDFDNFKTINDTLGHPIGDRLLKAATKRMVRCIRQEDFIARLGGDEFIVLLNKSDTNAAVMVAEKLINVLARTFQFGEYTMRISASVGIALYPETGNSTSDLLKHADIAMYQAKKAGKNSYAVFSKSVHYIQDKRNETIRKELKFAAAKNELFIEYQPQIDIISNKIIGFEALLRWLHPQEGLILPNEFISVAEQTGCIHIISQWMIEQSLQDYNILIHKDFNPRLSINVSLSQLSDARFIDSLNDNLLQFKINKEKIILDISERTIAPYFKQISKSMKKIHQIGIKICLDNFGSPQISLPKLLALPLDCMKLDQQLLTCIETKAKHRMLLKGIISLAGDLHIEIIQKGVETEEQHQIIKSLGCRYAQGYYYCKPISITELQHFIKNYPQG</sequence>
<dbReference type="CDD" id="cd01948">
    <property type="entry name" value="EAL"/>
    <property type="match status" value="1"/>
</dbReference>
<dbReference type="Pfam" id="PF00563">
    <property type="entry name" value="EAL"/>
    <property type="match status" value="1"/>
</dbReference>
<comment type="cofactor">
    <cofactor evidence="1">
        <name>Mg(2+)</name>
        <dbReference type="ChEBI" id="CHEBI:18420"/>
    </cofactor>
</comment>
<dbReference type="SMART" id="SM00052">
    <property type="entry name" value="EAL"/>
    <property type="match status" value="1"/>
</dbReference>
<dbReference type="InterPro" id="IPR035919">
    <property type="entry name" value="EAL_sf"/>
</dbReference>
<evidence type="ECO:0000259" key="3">
    <source>
        <dbReference type="PROSITE" id="PS50883"/>
    </source>
</evidence>
<dbReference type="EMBL" id="LNYW01000016">
    <property type="protein sequence ID" value="KTD65052.1"/>
    <property type="molecule type" value="Genomic_DNA"/>
</dbReference>
<feature type="domain" description="EAL" evidence="3">
    <location>
        <begin position="581"/>
        <end position="834"/>
    </location>
</feature>
<dbReference type="Gene3D" id="3.30.70.270">
    <property type="match status" value="1"/>
</dbReference>
<dbReference type="PATRIC" id="fig|1122169.6.peg.478"/>
<dbReference type="Pfam" id="PF00989">
    <property type="entry name" value="PAS"/>
    <property type="match status" value="1"/>
</dbReference>
<dbReference type="InterPro" id="IPR029787">
    <property type="entry name" value="Nucleotide_cyclase"/>
</dbReference>
<dbReference type="CDD" id="cd01949">
    <property type="entry name" value="GGDEF"/>
    <property type="match status" value="1"/>
</dbReference>
<comment type="caution">
    <text evidence="5">The sequence shown here is derived from an EMBL/GenBank/DDBJ whole genome shotgun (WGS) entry which is preliminary data.</text>
</comment>
<accession>A0A0W0Z7E9</accession>
<evidence type="ECO:0000259" key="4">
    <source>
        <dbReference type="PROSITE" id="PS50887"/>
    </source>
</evidence>
<proteinExistence type="predicted"/>
<dbReference type="PANTHER" id="PTHR44757">
    <property type="entry name" value="DIGUANYLATE CYCLASE DGCP"/>
    <property type="match status" value="1"/>
</dbReference>
<dbReference type="CDD" id="cd00130">
    <property type="entry name" value="PAS"/>
    <property type="match status" value="1"/>
</dbReference>
<dbReference type="InterPro" id="IPR013767">
    <property type="entry name" value="PAS_fold"/>
</dbReference>
<dbReference type="PANTHER" id="PTHR44757:SF2">
    <property type="entry name" value="BIOFILM ARCHITECTURE MAINTENANCE PROTEIN MBAA"/>
    <property type="match status" value="1"/>
</dbReference>
<dbReference type="SUPFAM" id="SSF55073">
    <property type="entry name" value="Nucleotide cyclase"/>
    <property type="match status" value="1"/>
</dbReference>
<feature type="domain" description="PAS" evidence="2">
    <location>
        <begin position="22"/>
        <end position="67"/>
    </location>
</feature>
<protein>
    <submittedName>
        <fullName evidence="5">GGDEF domain-containing sensory box protein</fullName>
    </submittedName>
</protein>
<dbReference type="eggNOG" id="COG5001">
    <property type="taxonomic scope" value="Bacteria"/>
</dbReference>
<dbReference type="PROSITE" id="PS50887">
    <property type="entry name" value="GGDEF"/>
    <property type="match status" value="1"/>
</dbReference>
<evidence type="ECO:0000313" key="6">
    <source>
        <dbReference type="Proteomes" id="UP000054600"/>
    </source>
</evidence>
<dbReference type="SMART" id="SM00065">
    <property type="entry name" value="GAF"/>
    <property type="match status" value="1"/>
</dbReference>